<dbReference type="PANTHER" id="PTHR10804">
    <property type="entry name" value="PROTEASE FAMILY M24 METHIONYL AMINOPEPTIDASE, AMINOPEPTIDASE P"/>
    <property type="match status" value="1"/>
</dbReference>
<evidence type="ECO:0000256" key="3">
    <source>
        <dbReference type="ARBA" id="ARBA00007319"/>
    </source>
</evidence>
<sequence length="546" mass="59796">MSLQVSNREEDVLLKQKNVLNPLVLDKYRFAGQVTQSSLKYLTSLINDSYHLGNHTPYTAAELCILGDSYIQAAVNEMSPKDVKEKGIAQPVTIDVNDLVEGYSPEFDDKTNLSFQPGDIVTINLGCQVDGYTSRLAHTLVIYPVGPQPAGPLLGGPADAICASHIATETVIALLVCSLFPERLPRSVAPVGSQVTGSLIREVVDSIAETFHCTIVPGSKVRRIRRFLAGQAEGVVAERDFKGVVWSEADQELNLLRKSGKFDESSSQLVKYRNGSVSEADDNASTVPKDEFVVIPGEVYTIDIRMAPTGAAGLVTLEVLDEYSGKNCAEGEMNPKPRVFLRDVAMTYQLRLKSARKLLSNIDRRHPVYPFKLSETSSHFPLDISDTETLPDQVKSVNDDIKLARLGMSELTNQRLTVAKPIWAARFIPLRTVLKATSSTGIHGIDAQNPTLPGLELPLPKLGITALKLKSMLKRSSKIPVARELSTVVLDNVENRVVRLSGGDCNPSWVHSNYELQGDMAQGVNDLIQLCQNGVNIIQCQPLERL</sequence>
<name>A0A875RQI6_EENNA</name>
<dbReference type="GO" id="GO:0005634">
    <property type="term" value="C:nucleus"/>
    <property type="evidence" value="ECO:0007669"/>
    <property type="project" value="UniProtKB-SubCell"/>
</dbReference>
<dbReference type="SUPFAM" id="SSF55920">
    <property type="entry name" value="Creatinase/aminopeptidase"/>
    <property type="match status" value="1"/>
</dbReference>
<dbReference type="InterPro" id="IPR036388">
    <property type="entry name" value="WH-like_DNA-bd_sf"/>
</dbReference>
<dbReference type="GO" id="GO:0006508">
    <property type="term" value="P:proteolysis"/>
    <property type="evidence" value="ECO:0007669"/>
    <property type="project" value="UniProtKB-KW"/>
</dbReference>
<dbReference type="InterPro" id="IPR036005">
    <property type="entry name" value="Creatinase/aminopeptidase-like"/>
</dbReference>
<protein>
    <recommendedName>
        <fullName evidence="10">Probable metalloprotease ARX1</fullName>
    </recommendedName>
    <alternativeName>
        <fullName evidence="11">Associated with ribosomal export complex protein 1</fullName>
    </alternativeName>
</protein>
<keyword evidence="9" id="KW-0539">Nucleus</keyword>
<evidence type="ECO:0000256" key="12">
    <source>
        <dbReference type="ARBA" id="ARBA00034680"/>
    </source>
</evidence>
<comment type="function">
    <text evidence="12">Probable metalloprotease involved in proper assembly of pre-ribosomal particles during the biogenesis of the 60S ribosomal subunit. Accompanies the pre-60S particles to the cytoplasm.</text>
</comment>
<dbReference type="OrthoDB" id="5876363at2759"/>
<evidence type="ECO:0000256" key="2">
    <source>
        <dbReference type="ARBA" id="ARBA00004496"/>
    </source>
</evidence>
<evidence type="ECO:0000256" key="5">
    <source>
        <dbReference type="ARBA" id="ARBA00022670"/>
    </source>
</evidence>
<dbReference type="RefSeq" id="XP_038780655.1">
    <property type="nucleotide sequence ID" value="XM_038924727.1"/>
</dbReference>
<evidence type="ECO:0000313" key="13">
    <source>
        <dbReference type="EMBL" id="QPG77090.1"/>
    </source>
</evidence>
<keyword evidence="4" id="KW-0963">Cytoplasm</keyword>
<evidence type="ECO:0000256" key="11">
    <source>
        <dbReference type="ARBA" id="ARBA00033475"/>
    </source>
</evidence>
<dbReference type="InterPro" id="IPR047113">
    <property type="entry name" value="PA2G4/ARX1"/>
</dbReference>
<comment type="subcellular location">
    <subcellularLocation>
        <location evidence="2">Cytoplasm</location>
    </subcellularLocation>
    <subcellularLocation>
        <location evidence="1">Nucleus</location>
    </subcellularLocation>
</comment>
<keyword evidence="6" id="KW-0479">Metal-binding</keyword>
<comment type="similarity">
    <text evidence="3">Belongs to the peptidase M24 family.</text>
</comment>
<evidence type="ECO:0000256" key="1">
    <source>
        <dbReference type="ARBA" id="ARBA00004123"/>
    </source>
</evidence>
<dbReference type="AlphaFoldDB" id="A0A875RQI6"/>
<evidence type="ECO:0000256" key="6">
    <source>
        <dbReference type="ARBA" id="ARBA00022723"/>
    </source>
</evidence>
<accession>A0A875RQI6</accession>
<keyword evidence="8" id="KW-0482">Metalloprotease</keyword>
<evidence type="ECO:0000256" key="4">
    <source>
        <dbReference type="ARBA" id="ARBA00022490"/>
    </source>
</evidence>
<reference evidence="13" key="1">
    <citation type="submission" date="2020-10" db="EMBL/GenBank/DDBJ databases">
        <authorList>
            <person name="Roach M.J.R."/>
        </authorList>
    </citation>
    <scope>NUCLEOTIDE SEQUENCE</scope>
    <source>
        <strain evidence="13">CBS 1945</strain>
    </source>
</reference>
<dbReference type="GO" id="GO:0005737">
    <property type="term" value="C:cytoplasm"/>
    <property type="evidence" value="ECO:0007669"/>
    <property type="project" value="UniProtKB-SubCell"/>
</dbReference>
<evidence type="ECO:0000256" key="7">
    <source>
        <dbReference type="ARBA" id="ARBA00022801"/>
    </source>
</evidence>
<dbReference type="Gene3D" id="1.10.10.10">
    <property type="entry name" value="Winged helix-like DNA-binding domain superfamily/Winged helix DNA-binding domain"/>
    <property type="match status" value="1"/>
</dbReference>
<dbReference type="GO" id="GO:0046872">
    <property type="term" value="F:metal ion binding"/>
    <property type="evidence" value="ECO:0007669"/>
    <property type="project" value="UniProtKB-KW"/>
</dbReference>
<evidence type="ECO:0000256" key="8">
    <source>
        <dbReference type="ARBA" id="ARBA00023049"/>
    </source>
</evidence>
<dbReference type="GeneID" id="62197890"/>
<dbReference type="Gene3D" id="3.90.230.10">
    <property type="entry name" value="Creatinase/methionine aminopeptidase superfamily"/>
    <property type="match status" value="1"/>
</dbReference>
<evidence type="ECO:0000256" key="10">
    <source>
        <dbReference type="ARBA" id="ARBA00026155"/>
    </source>
</evidence>
<evidence type="ECO:0000256" key="9">
    <source>
        <dbReference type="ARBA" id="ARBA00023242"/>
    </source>
</evidence>
<dbReference type="Proteomes" id="UP000662931">
    <property type="component" value="Chromosome 4"/>
</dbReference>
<proteinExistence type="inferred from homology"/>
<keyword evidence="5" id="KW-0645">Protease</keyword>
<keyword evidence="14" id="KW-1185">Reference proteome</keyword>
<dbReference type="EMBL" id="CP064815">
    <property type="protein sequence ID" value="QPG77090.1"/>
    <property type="molecule type" value="Genomic_DNA"/>
</dbReference>
<dbReference type="GO" id="GO:0008237">
    <property type="term" value="F:metallopeptidase activity"/>
    <property type="evidence" value="ECO:0007669"/>
    <property type="project" value="UniProtKB-KW"/>
</dbReference>
<evidence type="ECO:0000313" key="14">
    <source>
        <dbReference type="Proteomes" id="UP000662931"/>
    </source>
</evidence>
<keyword evidence="7" id="KW-0378">Hydrolase</keyword>
<organism evidence="13 14">
    <name type="scientific">Eeniella nana</name>
    <name type="common">Yeast</name>
    <name type="synonym">Brettanomyces nanus</name>
    <dbReference type="NCBI Taxonomy" id="13502"/>
    <lineage>
        <taxon>Eukaryota</taxon>
        <taxon>Fungi</taxon>
        <taxon>Dikarya</taxon>
        <taxon>Ascomycota</taxon>
        <taxon>Saccharomycotina</taxon>
        <taxon>Pichiomycetes</taxon>
        <taxon>Pichiales</taxon>
        <taxon>Pichiaceae</taxon>
        <taxon>Brettanomyces</taxon>
    </lineage>
</organism>
<dbReference type="KEGG" id="bnn:FOA43_004490"/>
<gene>
    <name evidence="13" type="ORF">FOA43_004490</name>
</gene>
<dbReference type="PANTHER" id="PTHR10804:SF102">
    <property type="entry name" value="METALLOPROTEASE ARX1-RELATED"/>
    <property type="match status" value="1"/>
</dbReference>